<dbReference type="Proteomes" id="UP000261540">
    <property type="component" value="Unplaced"/>
</dbReference>
<dbReference type="GO" id="GO:0016176">
    <property type="term" value="F:superoxide-generating NADPH oxidase activator activity"/>
    <property type="evidence" value="ECO:0007669"/>
    <property type="project" value="TreeGrafter"/>
</dbReference>
<evidence type="ECO:0000259" key="9">
    <source>
        <dbReference type="PROSITE" id="PS50002"/>
    </source>
</evidence>
<evidence type="ECO:0000256" key="4">
    <source>
        <dbReference type="ARBA" id="ARBA00022490"/>
    </source>
</evidence>
<dbReference type="InterPro" id="IPR019734">
    <property type="entry name" value="TPR_rpt"/>
</dbReference>
<dbReference type="InterPro" id="IPR051864">
    <property type="entry name" value="NCF2_NOXA1"/>
</dbReference>
<accession>A0A3B3RFM0</accession>
<protein>
    <submittedName>
        <fullName evidence="10">NADPH oxidase activator 1</fullName>
    </submittedName>
</protein>
<organism evidence="10 11">
    <name type="scientific">Paramormyrops kingsleyae</name>
    <dbReference type="NCBI Taxonomy" id="1676925"/>
    <lineage>
        <taxon>Eukaryota</taxon>
        <taxon>Metazoa</taxon>
        <taxon>Chordata</taxon>
        <taxon>Craniata</taxon>
        <taxon>Vertebrata</taxon>
        <taxon>Euteleostomi</taxon>
        <taxon>Actinopterygii</taxon>
        <taxon>Neopterygii</taxon>
        <taxon>Teleostei</taxon>
        <taxon>Osteoglossocephala</taxon>
        <taxon>Osteoglossomorpha</taxon>
        <taxon>Osteoglossiformes</taxon>
        <taxon>Mormyridae</taxon>
        <taxon>Paramormyrops</taxon>
    </lineage>
</organism>
<dbReference type="GO" id="GO:0042554">
    <property type="term" value="P:superoxide anion generation"/>
    <property type="evidence" value="ECO:0007669"/>
    <property type="project" value="TreeGrafter"/>
</dbReference>
<dbReference type="GeneTree" id="ENSGT00530000063843"/>
<evidence type="ECO:0000313" key="11">
    <source>
        <dbReference type="Proteomes" id="UP000261540"/>
    </source>
</evidence>
<dbReference type="SUPFAM" id="SSF54277">
    <property type="entry name" value="CAD &amp; PB1 domains"/>
    <property type="match status" value="1"/>
</dbReference>
<name>A0A3B3RFM0_9TELE</name>
<dbReference type="SMART" id="SM00028">
    <property type="entry name" value="TPR"/>
    <property type="match status" value="3"/>
</dbReference>
<dbReference type="SUPFAM" id="SSF48452">
    <property type="entry name" value="TPR-like"/>
    <property type="match status" value="1"/>
</dbReference>
<dbReference type="FunFam" id="1.25.40.10:FF:000017">
    <property type="entry name" value="NADPH oxidase regulator NoxR"/>
    <property type="match status" value="1"/>
</dbReference>
<evidence type="ECO:0000313" key="10">
    <source>
        <dbReference type="Ensembl" id="ENSPKIP00000017407.1"/>
    </source>
</evidence>
<dbReference type="Gene3D" id="3.10.20.90">
    <property type="entry name" value="Phosphatidylinositol 3-kinase Catalytic Subunit, Chain A, domain 1"/>
    <property type="match status" value="1"/>
</dbReference>
<dbReference type="InterPro" id="IPR001452">
    <property type="entry name" value="SH3_domain"/>
</dbReference>
<dbReference type="PANTHER" id="PTHR15175">
    <property type="entry name" value="NEUTROPHIL CYTOSOLIC FACTOR 2, NEUTROPHIL NADPH OXIDASE FACTOR 2"/>
    <property type="match status" value="1"/>
</dbReference>
<proteinExistence type="inferred from homology"/>
<feature type="domain" description="SH3" evidence="9">
    <location>
        <begin position="445"/>
        <end position="504"/>
    </location>
</feature>
<dbReference type="Gene3D" id="2.30.30.40">
    <property type="entry name" value="SH3 Domains"/>
    <property type="match status" value="2"/>
</dbReference>
<reference evidence="10" key="2">
    <citation type="submission" date="2025-09" db="UniProtKB">
        <authorList>
            <consortium name="Ensembl"/>
        </authorList>
    </citation>
    <scope>IDENTIFICATION</scope>
</reference>
<dbReference type="PRINTS" id="PR00452">
    <property type="entry name" value="SH3DOMAIN"/>
</dbReference>
<dbReference type="PRINTS" id="PR00499">
    <property type="entry name" value="P67PHOX"/>
</dbReference>
<dbReference type="Pfam" id="PF00018">
    <property type="entry name" value="SH3_1"/>
    <property type="match status" value="1"/>
</dbReference>
<evidence type="ECO:0000256" key="6">
    <source>
        <dbReference type="ARBA" id="ARBA00022803"/>
    </source>
</evidence>
<feature type="domain" description="SH3" evidence="9">
    <location>
        <begin position="216"/>
        <end position="276"/>
    </location>
</feature>
<dbReference type="Gene3D" id="1.25.40.10">
    <property type="entry name" value="Tetratricopeptide repeat domain"/>
    <property type="match status" value="1"/>
</dbReference>
<dbReference type="SUPFAM" id="SSF50044">
    <property type="entry name" value="SH3-domain"/>
    <property type="match status" value="2"/>
</dbReference>
<feature type="compositionally biased region" description="Pro residues" evidence="8">
    <location>
        <begin position="291"/>
        <end position="308"/>
    </location>
</feature>
<dbReference type="SMART" id="SM00326">
    <property type="entry name" value="SH3"/>
    <property type="match status" value="2"/>
</dbReference>
<evidence type="ECO:0000256" key="1">
    <source>
        <dbReference type="ARBA" id="ARBA00004496"/>
    </source>
</evidence>
<evidence type="ECO:0000256" key="3">
    <source>
        <dbReference type="ARBA" id="ARBA00022443"/>
    </source>
</evidence>
<evidence type="ECO:0000256" key="2">
    <source>
        <dbReference type="ARBA" id="ARBA00008051"/>
    </source>
</evidence>
<reference evidence="10" key="1">
    <citation type="submission" date="2025-08" db="UniProtKB">
        <authorList>
            <consortium name="Ensembl"/>
        </authorList>
    </citation>
    <scope>IDENTIFICATION</scope>
</reference>
<dbReference type="AlphaFoldDB" id="A0A3B3RFM0"/>
<comment type="similarity">
    <text evidence="2">Belongs to the NCF2/NOXA1 family.</text>
</comment>
<dbReference type="FunFam" id="2.30.30.40:FF:000212">
    <property type="entry name" value="NADPH oxidase activator 1"/>
    <property type="match status" value="1"/>
</dbReference>
<dbReference type="InterPro" id="IPR036028">
    <property type="entry name" value="SH3-like_dom_sf"/>
</dbReference>
<dbReference type="PROSITE" id="PS50002">
    <property type="entry name" value="SH3"/>
    <property type="match status" value="2"/>
</dbReference>
<dbReference type="STRING" id="1676925.ENSPKIP00000017407"/>
<dbReference type="Ensembl" id="ENSPKIT00000041918.1">
    <property type="protein sequence ID" value="ENSPKIP00000017407.1"/>
    <property type="gene ID" value="ENSPKIG00000003336.1"/>
</dbReference>
<keyword evidence="11" id="KW-1185">Reference proteome</keyword>
<feature type="region of interest" description="Disordered" evidence="8">
    <location>
        <begin position="287"/>
        <end position="317"/>
    </location>
</feature>
<sequence>MLYTELLQLWDQAVQAVDGRDWQGALTKLQEITEPTSRTLFLTAAAYLALGQLEPAIKTLDQVIAKDEHLAVGFFQRAGVHMLADRLEEALGDCIWAQKHMRENAVIDYRQLGLRYKLYSWQVLYNAAAVYSRMGLWEKGRNILATASQEKGGARGGIVEMALDSLSRKDILSPLLVPEGEVFRPRKQDVEQLQLRDFLGKAKQPGFYEPQADGAQESRYMRLRSAYTAQGPQQLTVREGEVVFVFSNECADGLATVIYDGQKGLLPFSLLDPLDIYKIKGKKKGKIPNGIPLPPGLKPPARPLPQPSPASAQSVTLPAASDPSCTYCAFSSVTPPEYPSAAGSGAELPSPAPEGEGGSVIVKVHYTCTVALSVPVGTPYSALRERIAHKLGRPAERLCLRYKQQGSPALKAMEEQGGLCSLLQGSETGRVTLWCQSEDPLSNRNILYQVMALYDYTAQGPEDLEFSEGDTIDILSEVNDEWLEGHTAGNIGIFPRCFVYQDAPKSDDSA</sequence>
<comment type="subcellular location">
    <subcellularLocation>
        <location evidence="1">Cytoplasm</location>
    </subcellularLocation>
</comment>
<keyword evidence="3 7" id="KW-0728">SH3 domain</keyword>
<keyword evidence="5" id="KW-0677">Repeat</keyword>
<keyword evidence="4" id="KW-0963">Cytoplasm</keyword>
<dbReference type="InterPro" id="IPR011990">
    <property type="entry name" value="TPR-like_helical_dom_sf"/>
</dbReference>
<dbReference type="PANTHER" id="PTHR15175:SF4">
    <property type="entry name" value="NADPH OXIDASE ACTIVATOR 1"/>
    <property type="match status" value="1"/>
</dbReference>
<evidence type="ECO:0000256" key="5">
    <source>
        <dbReference type="ARBA" id="ARBA00022737"/>
    </source>
</evidence>
<keyword evidence="6" id="KW-0802">TPR repeat</keyword>
<evidence type="ECO:0000256" key="8">
    <source>
        <dbReference type="SAM" id="MobiDB-lite"/>
    </source>
</evidence>
<dbReference type="GO" id="GO:0005737">
    <property type="term" value="C:cytoplasm"/>
    <property type="evidence" value="ECO:0007669"/>
    <property type="project" value="UniProtKB-SubCell"/>
</dbReference>
<evidence type="ECO:0000256" key="7">
    <source>
        <dbReference type="PROSITE-ProRule" id="PRU00192"/>
    </source>
</evidence>